<sequence length="199" mass="23569">MNLKRPNKRTVCNSDLDPENKSKHQRKRRKNAPAQNSDHIPNQKPESFNSKILNIPVEGLSKKLSQWPYLEIRGPYHNFHFLFNNRTIKNQPLCKLLRQLLIKIHENATDYKKKTIPTIIKRFDKKTPTVDDAIAIAEDMCRRVFRFRDGYAYFVNLYEDNMISPIKEMLFGKELNVDCKTKKGTTILHYMIFIEFHCD</sequence>
<feature type="region of interest" description="Disordered" evidence="1">
    <location>
        <begin position="1"/>
        <end position="48"/>
    </location>
</feature>
<dbReference type="AlphaFoldDB" id="G0NK94"/>
<feature type="compositionally biased region" description="Polar residues" evidence="1">
    <location>
        <begin position="33"/>
        <end position="48"/>
    </location>
</feature>
<organism evidence="3">
    <name type="scientific">Caenorhabditis brenneri</name>
    <name type="common">Nematode worm</name>
    <dbReference type="NCBI Taxonomy" id="135651"/>
    <lineage>
        <taxon>Eukaryota</taxon>
        <taxon>Metazoa</taxon>
        <taxon>Ecdysozoa</taxon>
        <taxon>Nematoda</taxon>
        <taxon>Chromadorea</taxon>
        <taxon>Rhabditida</taxon>
        <taxon>Rhabditina</taxon>
        <taxon>Rhabditomorpha</taxon>
        <taxon>Rhabditoidea</taxon>
        <taxon>Rhabditidae</taxon>
        <taxon>Peloderinae</taxon>
        <taxon>Caenorhabditis</taxon>
    </lineage>
</organism>
<proteinExistence type="predicted"/>
<evidence type="ECO:0000313" key="2">
    <source>
        <dbReference type="EMBL" id="EGT32779.1"/>
    </source>
</evidence>
<dbReference type="EMBL" id="GL379898">
    <property type="protein sequence ID" value="EGT32779.1"/>
    <property type="molecule type" value="Genomic_DNA"/>
</dbReference>
<protein>
    <submittedName>
        <fullName evidence="2">Uncharacterized protein</fullName>
    </submittedName>
</protein>
<name>G0NK94_CAEBE</name>
<reference evidence="3" key="1">
    <citation type="submission" date="2011-07" db="EMBL/GenBank/DDBJ databases">
        <authorList>
            <consortium name="Caenorhabditis brenneri Sequencing and Analysis Consortium"/>
            <person name="Wilson R.K."/>
        </authorList>
    </citation>
    <scope>NUCLEOTIDE SEQUENCE [LARGE SCALE GENOMIC DNA]</scope>
    <source>
        <strain evidence="3">PB2801</strain>
    </source>
</reference>
<evidence type="ECO:0000256" key="1">
    <source>
        <dbReference type="SAM" id="MobiDB-lite"/>
    </source>
</evidence>
<gene>
    <name evidence="2" type="ORF">CAEBREN_13234</name>
</gene>
<evidence type="ECO:0000313" key="3">
    <source>
        <dbReference type="Proteomes" id="UP000008068"/>
    </source>
</evidence>
<dbReference type="Proteomes" id="UP000008068">
    <property type="component" value="Unassembled WGS sequence"/>
</dbReference>
<dbReference type="HOGENOM" id="CLU_1373289_0_0_1"/>
<accession>G0NK94</accession>
<keyword evidence="3" id="KW-1185">Reference proteome</keyword>
<dbReference type="InParanoid" id="G0NK94"/>